<feature type="domain" description="Tc1-like transposase DDE" evidence="1">
    <location>
        <begin position="35"/>
        <end position="182"/>
    </location>
</feature>
<dbReference type="EMBL" id="CP009508">
    <property type="protein sequence ID" value="AKB37762.1"/>
    <property type="molecule type" value="Genomic_DNA"/>
</dbReference>
<dbReference type="Pfam" id="PF13358">
    <property type="entry name" value="DDE_3"/>
    <property type="match status" value="1"/>
</dbReference>
<dbReference type="AlphaFoldDB" id="A0A0E3PQX0"/>
<evidence type="ECO:0000259" key="1">
    <source>
        <dbReference type="Pfam" id="PF13358"/>
    </source>
</evidence>
<dbReference type="Proteomes" id="UP000033123">
    <property type="component" value="Chromosome"/>
</dbReference>
<protein>
    <submittedName>
        <fullName evidence="2">Mobile element protein</fullName>
    </submittedName>
</protein>
<dbReference type="HOGENOM" id="CLU_041125_1_0_2"/>
<evidence type="ECO:0000313" key="3">
    <source>
        <dbReference type="Proteomes" id="UP000033123"/>
    </source>
</evidence>
<name>A0A0E3PQX0_9EURY</name>
<dbReference type="STRING" id="1434118.MSSAC_3172"/>
<gene>
    <name evidence="2" type="ORF">MSSAC_3172</name>
</gene>
<reference evidence="2 3" key="1">
    <citation type="submission" date="2014-07" db="EMBL/GenBank/DDBJ databases">
        <title>Methanogenic archaea and the global carbon cycle.</title>
        <authorList>
            <person name="Henriksen J.R."/>
            <person name="Luke J."/>
            <person name="Reinhart S."/>
            <person name="Benedict M.N."/>
            <person name="Youngblut N.D."/>
            <person name="Metcalf M.E."/>
            <person name="Whitaker R.J."/>
            <person name="Metcalf W.W."/>
        </authorList>
    </citation>
    <scope>NUCLEOTIDE SEQUENCE [LARGE SCALE GENOMIC DNA]</scope>
    <source>
        <strain evidence="2 3">C2J</strain>
    </source>
</reference>
<evidence type="ECO:0000313" key="2">
    <source>
        <dbReference type="EMBL" id="AKB37762.1"/>
    </source>
</evidence>
<dbReference type="InterPro" id="IPR038717">
    <property type="entry name" value="Tc1-like_DDE_dom"/>
</dbReference>
<accession>A0A0E3PQX0</accession>
<organism evidence="2 3">
    <name type="scientific">Methanosarcina siciliae C2J</name>
    <dbReference type="NCBI Taxonomy" id="1434118"/>
    <lineage>
        <taxon>Archaea</taxon>
        <taxon>Methanobacteriati</taxon>
        <taxon>Methanobacteriota</taxon>
        <taxon>Stenosarchaea group</taxon>
        <taxon>Methanomicrobia</taxon>
        <taxon>Methanosarcinales</taxon>
        <taxon>Methanosarcinaceae</taxon>
        <taxon>Methanosarcina</taxon>
    </lineage>
</organism>
<sequence>MKKMWCIETVDSEYRKRMYDVLDLYEEDYDSKRPIICLDEKPKQLLEDKRKPIPMKPGSPEKYDYEYIRNGTANIFVAVEFKAGKRTTQVTQRRTMVDFAQFMKRFVIEKYSEAKVIRVIADNLNIHKEKAFYETFSEDEAKKILKKIEFHYTPKHASWLNAAEIEISVMDQECTDRRIGDIGMLNNEVAAWTKRRNENKRKINWKFTKKIADEKMSKYYVS</sequence>
<proteinExistence type="predicted"/>
<dbReference type="InterPro" id="IPR047655">
    <property type="entry name" value="Transpos_IS630-like"/>
</dbReference>
<dbReference type="KEGG" id="msj:MSSAC_3172"/>
<dbReference type="PATRIC" id="fig|1434118.4.peg.4108"/>
<dbReference type="NCBIfam" id="NF033545">
    <property type="entry name" value="transpos_IS630"/>
    <property type="match status" value="1"/>
</dbReference>